<dbReference type="Pfam" id="PF00271">
    <property type="entry name" value="Helicase_C"/>
    <property type="match status" value="1"/>
</dbReference>
<accession>A0AAW2W6Y0</accession>
<dbReference type="InterPro" id="IPR023780">
    <property type="entry name" value="Chromo_domain"/>
</dbReference>
<keyword evidence="3" id="KW-0677">Repeat</keyword>
<dbReference type="GO" id="GO:0016887">
    <property type="term" value="F:ATP hydrolysis activity"/>
    <property type="evidence" value="ECO:0007669"/>
    <property type="project" value="TreeGrafter"/>
</dbReference>
<protein>
    <submittedName>
        <fullName evidence="14">Protein CHROMATIN REMODELING 5</fullName>
    </submittedName>
</protein>
<dbReference type="GO" id="GO:0005524">
    <property type="term" value="F:ATP binding"/>
    <property type="evidence" value="ECO:0007669"/>
    <property type="project" value="UniProtKB-KW"/>
</dbReference>
<dbReference type="Gene3D" id="3.40.50.10810">
    <property type="entry name" value="Tandem AAA-ATPase domain"/>
    <property type="match status" value="2"/>
</dbReference>
<dbReference type="Pfam" id="PF00385">
    <property type="entry name" value="Chromo"/>
    <property type="match status" value="1"/>
</dbReference>
<dbReference type="InterPro" id="IPR016197">
    <property type="entry name" value="Chromo-like_dom_sf"/>
</dbReference>
<dbReference type="Gene3D" id="1.10.10.60">
    <property type="entry name" value="Homeodomain-like"/>
    <property type="match status" value="1"/>
</dbReference>
<dbReference type="FunFam" id="3.40.50.300:FF:000130">
    <property type="entry name" value="Chromodomain-helicase-DNA-binding protein 2 isoform 1"/>
    <property type="match status" value="1"/>
</dbReference>
<name>A0AAW2W6Y0_SESRA</name>
<feature type="compositionally biased region" description="Low complexity" evidence="10">
    <location>
        <begin position="321"/>
        <end position="332"/>
    </location>
</feature>
<evidence type="ECO:0000256" key="6">
    <source>
        <dbReference type="ARBA" id="ARBA00022840"/>
    </source>
</evidence>
<comment type="similarity">
    <text evidence="2">Belongs to the SNF2/RAD54 helicase family.</text>
</comment>
<dbReference type="GO" id="GO:0000785">
    <property type="term" value="C:chromatin"/>
    <property type="evidence" value="ECO:0007669"/>
    <property type="project" value="TreeGrafter"/>
</dbReference>
<feature type="compositionally biased region" description="Basic residues" evidence="10">
    <location>
        <begin position="1391"/>
        <end position="1403"/>
    </location>
</feature>
<feature type="compositionally biased region" description="Basic and acidic residues" evidence="10">
    <location>
        <begin position="94"/>
        <end position="108"/>
    </location>
</feature>
<dbReference type="SMART" id="SM00298">
    <property type="entry name" value="CHROMO"/>
    <property type="match status" value="2"/>
</dbReference>
<feature type="region of interest" description="Disordered" evidence="10">
    <location>
        <begin position="1"/>
        <end position="375"/>
    </location>
</feature>
<feature type="domain" description="Chromo" evidence="11">
    <location>
        <begin position="488"/>
        <end position="552"/>
    </location>
</feature>
<dbReference type="CDD" id="cd18659">
    <property type="entry name" value="CD2_tandem"/>
    <property type="match status" value="1"/>
</dbReference>
<keyword evidence="6" id="KW-0067">ATP-binding</keyword>
<dbReference type="Gene3D" id="3.40.50.300">
    <property type="entry name" value="P-loop containing nucleotide triphosphate hydrolases"/>
    <property type="match status" value="1"/>
</dbReference>
<dbReference type="FunFam" id="2.40.50.40:FF:000038">
    <property type="entry name" value="Chromo domain-containing protein 1"/>
    <property type="match status" value="1"/>
</dbReference>
<dbReference type="PANTHER" id="PTHR45623">
    <property type="entry name" value="CHROMODOMAIN-HELICASE-DNA-BINDING PROTEIN 3-RELATED-RELATED"/>
    <property type="match status" value="1"/>
</dbReference>
<feature type="compositionally biased region" description="Acidic residues" evidence="10">
    <location>
        <begin position="223"/>
        <end position="246"/>
    </location>
</feature>
<dbReference type="CDD" id="cd18660">
    <property type="entry name" value="CD1_tandem"/>
    <property type="match status" value="1"/>
</dbReference>
<feature type="compositionally biased region" description="Acidic residues" evidence="10">
    <location>
        <begin position="179"/>
        <end position="205"/>
    </location>
</feature>
<feature type="domain" description="Helicase ATP-binding" evidence="12">
    <location>
        <begin position="593"/>
        <end position="680"/>
    </location>
</feature>
<feature type="domain" description="Chromo" evidence="11">
    <location>
        <begin position="375"/>
        <end position="454"/>
    </location>
</feature>
<dbReference type="SMART" id="SM00490">
    <property type="entry name" value="HELICc"/>
    <property type="match status" value="1"/>
</dbReference>
<dbReference type="GO" id="GO:0140658">
    <property type="term" value="F:ATP-dependent chromatin remodeler activity"/>
    <property type="evidence" value="ECO:0007669"/>
    <property type="project" value="TreeGrafter"/>
</dbReference>
<dbReference type="SUPFAM" id="SSF52540">
    <property type="entry name" value="P-loop containing nucleoside triphosphate hydrolases"/>
    <property type="match status" value="2"/>
</dbReference>
<keyword evidence="5" id="KW-0378">Hydrolase</keyword>
<dbReference type="GO" id="GO:0003682">
    <property type="term" value="F:chromatin binding"/>
    <property type="evidence" value="ECO:0007669"/>
    <property type="project" value="TreeGrafter"/>
</dbReference>
<reference evidence="14" key="1">
    <citation type="submission" date="2020-06" db="EMBL/GenBank/DDBJ databases">
        <authorList>
            <person name="Li T."/>
            <person name="Hu X."/>
            <person name="Zhang T."/>
            <person name="Song X."/>
            <person name="Zhang H."/>
            <person name="Dai N."/>
            <person name="Sheng W."/>
            <person name="Hou X."/>
            <person name="Wei L."/>
        </authorList>
    </citation>
    <scope>NUCLEOTIDE SEQUENCE</scope>
    <source>
        <strain evidence="14">G02</strain>
        <tissue evidence="14">Leaf</tissue>
    </source>
</reference>
<dbReference type="PROSITE" id="PS50013">
    <property type="entry name" value="CHROMO_2"/>
    <property type="match status" value="2"/>
</dbReference>
<feature type="compositionally biased region" description="Polar residues" evidence="10">
    <location>
        <begin position="1"/>
        <end position="12"/>
    </location>
</feature>
<evidence type="ECO:0000256" key="8">
    <source>
        <dbReference type="ARBA" id="ARBA00023242"/>
    </source>
</evidence>
<feature type="domain" description="Helicase C-terminal" evidence="13">
    <location>
        <begin position="837"/>
        <end position="988"/>
    </location>
</feature>
<gene>
    <name evidence="14" type="ORF">Sradi_0426200</name>
</gene>
<dbReference type="GO" id="GO:0034728">
    <property type="term" value="P:nucleosome organization"/>
    <property type="evidence" value="ECO:0007669"/>
    <property type="project" value="TreeGrafter"/>
</dbReference>
<evidence type="ECO:0000259" key="12">
    <source>
        <dbReference type="PROSITE" id="PS51192"/>
    </source>
</evidence>
<dbReference type="InterPro" id="IPR056302">
    <property type="entry name" value="CHD1-2/Hrp3_HTH"/>
</dbReference>
<dbReference type="SMART" id="SM00487">
    <property type="entry name" value="DEXDc"/>
    <property type="match status" value="1"/>
</dbReference>
<dbReference type="InterPro" id="IPR014001">
    <property type="entry name" value="Helicase_ATP-bd"/>
</dbReference>
<dbReference type="GO" id="GO:0005634">
    <property type="term" value="C:nucleus"/>
    <property type="evidence" value="ECO:0007669"/>
    <property type="project" value="UniProtKB-SubCell"/>
</dbReference>
<evidence type="ECO:0000256" key="5">
    <source>
        <dbReference type="ARBA" id="ARBA00022801"/>
    </source>
</evidence>
<dbReference type="CDD" id="cd18793">
    <property type="entry name" value="SF2_C_SNF"/>
    <property type="match status" value="1"/>
</dbReference>
<proteinExistence type="inferred from homology"/>
<feature type="compositionally biased region" description="Basic and acidic residues" evidence="10">
    <location>
        <begin position="74"/>
        <end position="86"/>
    </location>
</feature>
<feature type="compositionally biased region" description="Polar residues" evidence="10">
    <location>
        <begin position="1380"/>
        <end position="1390"/>
    </location>
</feature>
<dbReference type="FunFam" id="2.40.50.40:FF:000032">
    <property type="entry name" value="protein CHROMATIN REMODELING 5 isoform X2"/>
    <property type="match status" value="1"/>
</dbReference>
<evidence type="ECO:0000256" key="1">
    <source>
        <dbReference type="ARBA" id="ARBA00004123"/>
    </source>
</evidence>
<dbReference type="InterPro" id="IPR049730">
    <property type="entry name" value="SNF2/RAD54-like_C"/>
</dbReference>
<feature type="compositionally biased region" description="Basic and acidic residues" evidence="10">
    <location>
        <begin position="358"/>
        <end position="368"/>
    </location>
</feature>
<feature type="compositionally biased region" description="Acidic residues" evidence="10">
    <location>
        <begin position="287"/>
        <end position="303"/>
    </location>
</feature>
<feature type="compositionally biased region" description="Polar residues" evidence="10">
    <location>
        <begin position="20"/>
        <end position="34"/>
    </location>
</feature>
<dbReference type="Gene3D" id="2.40.50.40">
    <property type="match status" value="2"/>
</dbReference>
<dbReference type="SUPFAM" id="SSF54160">
    <property type="entry name" value="Chromo domain-like"/>
    <property type="match status" value="2"/>
</dbReference>
<dbReference type="InterPro" id="IPR038718">
    <property type="entry name" value="SNF2-like_sf"/>
</dbReference>
<feature type="compositionally biased region" description="Acidic residues" evidence="10">
    <location>
        <begin position="123"/>
        <end position="137"/>
    </location>
</feature>
<evidence type="ECO:0000256" key="9">
    <source>
        <dbReference type="SAM" id="Coils"/>
    </source>
</evidence>
<evidence type="ECO:0000256" key="4">
    <source>
        <dbReference type="ARBA" id="ARBA00022741"/>
    </source>
</evidence>
<dbReference type="InterPro" id="IPR001650">
    <property type="entry name" value="Helicase_C-like"/>
</dbReference>
<dbReference type="PROSITE" id="PS51192">
    <property type="entry name" value="HELICASE_ATP_BIND_1"/>
    <property type="match status" value="1"/>
</dbReference>
<evidence type="ECO:0000256" key="3">
    <source>
        <dbReference type="ARBA" id="ARBA00022737"/>
    </source>
</evidence>
<dbReference type="Pfam" id="PF23588">
    <property type="entry name" value="HTH_CHD1_Hrp3"/>
    <property type="match status" value="1"/>
</dbReference>
<dbReference type="GO" id="GO:0003677">
    <property type="term" value="F:DNA binding"/>
    <property type="evidence" value="ECO:0007669"/>
    <property type="project" value="UniProtKB-KW"/>
</dbReference>
<dbReference type="PROSITE" id="PS51194">
    <property type="entry name" value="HELICASE_CTER"/>
    <property type="match status" value="1"/>
</dbReference>
<comment type="subcellular location">
    <subcellularLocation>
        <location evidence="1">Nucleus</location>
    </subcellularLocation>
</comment>
<dbReference type="Pfam" id="PF00176">
    <property type="entry name" value="SNF2-rel_dom"/>
    <property type="match status" value="2"/>
</dbReference>
<evidence type="ECO:0000256" key="10">
    <source>
        <dbReference type="SAM" id="MobiDB-lite"/>
    </source>
</evidence>
<evidence type="ECO:0000259" key="11">
    <source>
        <dbReference type="PROSITE" id="PS50013"/>
    </source>
</evidence>
<dbReference type="GO" id="GO:0042393">
    <property type="term" value="F:histone binding"/>
    <property type="evidence" value="ECO:0007669"/>
    <property type="project" value="TreeGrafter"/>
</dbReference>
<sequence>MNNSRLQENVATDNEEMPGPTSSINIGEDSSSNIRIGKTQPPMRGMTMGGKWGSNFWKDTQSKTMSHGASESGEESKSGSEYKGSELEESSDGAEDRMESENDDDSHKAVSGKGHQIVPADEMLSDEYYEQDGDDQTESLNHHRAVNNSSGFSSKPPPRLAADSSISRKSKGLKANKYDDEDADYEEDDDEEEDEDDPDDADFDPDYGATRGPRGIKDKDDDWGAEESDEEDNVEDDDLDFSDDDDVYFKKNKAKQSGKSGRNLKSTRGPRSIASSSRRKKGRTSFEEDDEESSAEESENGSDEDFRSTRRGASVQRKNVGRSASASVSSRNNELRTSGRSVRKVSYVESDESEDIDEGKKKNQKKEEAEEEDGDAIEKVLWHQPKGMAEEALRNNKSTEPVLMSYLFDSEPDWSEMEFLIKWKGQSHLHCQWKPFSELQNLSGFKKVLNYTKKVTEDIRYRKMVSREEIEVNDVSKEMDLDIIKQNSQVERVIADRLIKDSLGDVVPEYLVKWQGLSYAEATWEKDTDISFAQDAIDEYKAREAAAMVQGKTVDFQRKKSKGLSLRKLDQQPEWLKGGNLRDYQLEGLNFLVNSWRNDTNVILADEMGLGKTVQSVSMLGFLQNAQEIQGPFLVVVPLSTLSNWAKEFRKWLPDMNVIIYVGTRASREEFSTKNKLLITGTPLQNSVEELWALLHFLDPDKFRSKDDFVQRYKNLSSFNEMELANLHMELRPHILRRVIKDVEKSLPPKIERILRVEMSPLQKQYYKWILERNFHDLNKGVRGNQVSLLNIVVELKKCCNHPFLFESADHGYGGDTNFLGSTKLERIILSSGKLVILDKLLNRLHETNHRVLIFSQMVRMLDLLAEYLSLKGFQFQRLDGSTKAELRQQAMDHFNAPGSEDFCFLLSTRAGGLGINLATADTVIIFDSDWNPQNDLQAMSRAHRIGQQEVVNIYRFVTSKSVEEDILERAKKKMVLDHLVIQKLNAEGRLEKKEAKKGSSFDKNELSAILRFGAEELFKEDKNDEESKKRLLSMDIDEILERAEKVEDKVNEGEEGHELLSAFKVANFCSAEDDGTFWSRMIKPEAIAQAEDALAPRAARNIRSYAEAIPPERSTNKRKKKGVEPQERLSKRRRADSGYSLPVLEGATAQVRGWSYGNLPKRDATRFFRAVKKFGNDSQISLIAAEVGGTVEAAPTEAQIELYDALIDGCREAVKGETLDPKGPLLDFFGVPVKADEVLSRVEELQLLAKRISRYEDPISQFRALGYLKPSTWSKGCGWNQKDDARLLLGIHYHGFGNWEKIRLDEKLGLTKKIAPVELQHHETFLPRAPQLKERASQLLEMEVAAVGGKNSNVKVGRKNAKRQKETFMTSRGRGRQGKPSSPGVNVQGNRKRHQNPRRLSR</sequence>
<dbReference type="InterPro" id="IPR027417">
    <property type="entry name" value="P-loop_NTPase"/>
</dbReference>
<keyword evidence="7" id="KW-0238">DNA-binding</keyword>
<feature type="compositionally biased region" description="Polar residues" evidence="10">
    <location>
        <begin position="257"/>
        <end position="266"/>
    </location>
</feature>
<dbReference type="InterPro" id="IPR000330">
    <property type="entry name" value="SNF2_N"/>
</dbReference>
<feature type="region of interest" description="Disordered" evidence="10">
    <location>
        <begin position="1106"/>
        <end position="1136"/>
    </location>
</feature>
<keyword evidence="8" id="KW-0539">Nucleus</keyword>
<keyword evidence="4" id="KW-0547">Nucleotide-binding</keyword>
<evidence type="ECO:0000256" key="2">
    <source>
        <dbReference type="ARBA" id="ARBA00007025"/>
    </source>
</evidence>
<evidence type="ECO:0000256" key="7">
    <source>
        <dbReference type="ARBA" id="ARBA00023125"/>
    </source>
</evidence>
<evidence type="ECO:0000313" key="14">
    <source>
        <dbReference type="EMBL" id="KAL0437183.1"/>
    </source>
</evidence>
<keyword evidence="9" id="KW-0175">Coiled coil</keyword>
<dbReference type="EMBL" id="JACGWJ010000002">
    <property type="protein sequence ID" value="KAL0437183.1"/>
    <property type="molecule type" value="Genomic_DNA"/>
</dbReference>
<feature type="region of interest" description="Disordered" evidence="10">
    <location>
        <begin position="1352"/>
        <end position="1403"/>
    </location>
</feature>
<evidence type="ECO:0000259" key="13">
    <source>
        <dbReference type="PROSITE" id="PS51194"/>
    </source>
</evidence>
<dbReference type="InterPro" id="IPR000953">
    <property type="entry name" value="Chromo/chromo_shadow_dom"/>
</dbReference>
<dbReference type="PANTHER" id="PTHR45623:SF14">
    <property type="entry name" value="CHROMODOMAIN-HELICASE-DNA-BINDING PROTEIN 1"/>
    <property type="match status" value="1"/>
</dbReference>
<comment type="caution">
    <text evidence="14">The sequence shown here is derived from an EMBL/GenBank/DDBJ whole genome shotgun (WGS) entry which is preliminary data.</text>
</comment>
<organism evidence="14">
    <name type="scientific">Sesamum radiatum</name>
    <name type="common">Black benniseed</name>
    <dbReference type="NCBI Taxonomy" id="300843"/>
    <lineage>
        <taxon>Eukaryota</taxon>
        <taxon>Viridiplantae</taxon>
        <taxon>Streptophyta</taxon>
        <taxon>Embryophyta</taxon>
        <taxon>Tracheophyta</taxon>
        <taxon>Spermatophyta</taxon>
        <taxon>Magnoliopsida</taxon>
        <taxon>eudicotyledons</taxon>
        <taxon>Gunneridae</taxon>
        <taxon>Pentapetalae</taxon>
        <taxon>asterids</taxon>
        <taxon>lamiids</taxon>
        <taxon>Lamiales</taxon>
        <taxon>Pedaliaceae</taxon>
        <taxon>Sesamum</taxon>
    </lineage>
</organism>
<reference evidence="14" key="2">
    <citation type="journal article" date="2024" name="Plant">
        <title>Genomic evolution and insights into agronomic trait innovations of Sesamum species.</title>
        <authorList>
            <person name="Miao H."/>
            <person name="Wang L."/>
            <person name="Qu L."/>
            <person name="Liu H."/>
            <person name="Sun Y."/>
            <person name="Le M."/>
            <person name="Wang Q."/>
            <person name="Wei S."/>
            <person name="Zheng Y."/>
            <person name="Lin W."/>
            <person name="Duan Y."/>
            <person name="Cao H."/>
            <person name="Xiong S."/>
            <person name="Wang X."/>
            <person name="Wei L."/>
            <person name="Li C."/>
            <person name="Ma Q."/>
            <person name="Ju M."/>
            <person name="Zhao R."/>
            <person name="Li G."/>
            <person name="Mu C."/>
            <person name="Tian Q."/>
            <person name="Mei H."/>
            <person name="Zhang T."/>
            <person name="Gao T."/>
            <person name="Zhang H."/>
        </authorList>
    </citation>
    <scope>NUCLEOTIDE SEQUENCE</scope>
    <source>
        <strain evidence="14">G02</strain>
    </source>
</reference>
<feature type="coiled-coil region" evidence="9">
    <location>
        <begin position="1030"/>
        <end position="1057"/>
    </location>
</feature>